<evidence type="ECO:0000313" key="5">
    <source>
        <dbReference type="EMBL" id="MEJ8821378.1"/>
    </source>
</evidence>
<evidence type="ECO:0000256" key="2">
    <source>
        <dbReference type="ARBA" id="ARBA00009023"/>
    </source>
</evidence>
<evidence type="ECO:0000256" key="4">
    <source>
        <dbReference type="ARBA" id="ARBA00022729"/>
    </source>
</evidence>
<evidence type="ECO:0000256" key="1">
    <source>
        <dbReference type="ARBA" id="ARBA00004196"/>
    </source>
</evidence>
<dbReference type="PANTHER" id="PTHR33376:SF4">
    <property type="entry name" value="SIALIC ACID-BINDING PERIPLASMIC PROTEIN SIAP"/>
    <property type="match status" value="1"/>
</dbReference>
<organism evidence="5 6">
    <name type="scientific">Variovorax humicola</name>
    <dbReference type="NCBI Taxonomy" id="1769758"/>
    <lineage>
        <taxon>Bacteria</taxon>
        <taxon>Pseudomonadati</taxon>
        <taxon>Pseudomonadota</taxon>
        <taxon>Betaproteobacteria</taxon>
        <taxon>Burkholderiales</taxon>
        <taxon>Comamonadaceae</taxon>
        <taxon>Variovorax</taxon>
    </lineage>
</organism>
<dbReference type="PROSITE" id="PS51318">
    <property type="entry name" value="TAT"/>
    <property type="match status" value="1"/>
</dbReference>
<dbReference type="NCBIfam" id="NF037995">
    <property type="entry name" value="TRAP_S1"/>
    <property type="match status" value="1"/>
</dbReference>
<comment type="similarity">
    <text evidence="2">Belongs to the bacterial solute-binding protein 7 family.</text>
</comment>
<accession>A0ABU8VUB8</accession>
<sequence>MNITRRNLVTSAASAIAIPTLGIPGLALAQKAQFTLKYANNLPVTHPLNIRAKEMSAAIAAETNGRVDIQIYPSSQLGSDTDTLSQVRSGGVEFFTLSGLILGTLVPAASITGVGFAFDNYDAVWKAVDGELGAHVRKEIEKAGLVVMEKNWDNGFRQITSSSKPIQTADDLKAFKIRVPVAPLWTSMFKAFGSAPASINFSEVYTALQTKVVDGQENPMAVISTAKLNEVQKYCSVTNHMWDGFWFLANKRSWEKLPEDVRTIVAKHINAAGVKERADVAELNATLQKELAAKGMVFNEAKSDSFRARLREAGFYSEWKGKFGDEAWAILERSTKKLA</sequence>
<gene>
    <name evidence="5" type="ORF">WKW80_04915</name>
</gene>
<comment type="subcellular location">
    <subcellularLocation>
        <location evidence="1">Cell envelope</location>
    </subcellularLocation>
</comment>
<name>A0ABU8VUB8_9BURK</name>
<dbReference type="PIRSF" id="PIRSF006470">
    <property type="entry name" value="DctB"/>
    <property type="match status" value="1"/>
</dbReference>
<dbReference type="PANTHER" id="PTHR33376">
    <property type="match status" value="1"/>
</dbReference>
<dbReference type="CDD" id="cd13603">
    <property type="entry name" value="PBP2_TRAP_Siap_TeaA_like"/>
    <property type="match status" value="1"/>
</dbReference>
<dbReference type="InterPro" id="IPR018389">
    <property type="entry name" value="DctP_fam"/>
</dbReference>
<dbReference type="RefSeq" id="WP_340362428.1">
    <property type="nucleotide sequence ID" value="NZ_JBBKZV010000002.1"/>
</dbReference>
<dbReference type="NCBIfam" id="TIGR00787">
    <property type="entry name" value="dctP"/>
    <property type="match status" value="1"/>
</dbReference>
<dbReference type="InterPro" id="IPR006311">
    <property type="entry name" value="TAT_signal"/>
</dbReference>
<proteinExistence type="inferred from homology"/>
<reference evidence="5 6" key="1">
    <citation type="submission" date="2024-03" db="EMBL/GenBank/DDBJ databases">
        <title>Novel species of the genus Variovorax.</title>
        <authorList>
            <person name="Liu Q."/>
            <person name="Xin Y.-H."/>
        </authorList>
    </citation>
    <scope>NUCLEOTIDE SEQUENCE [LARGE SCALE GENOMIC DNA]</scope>
    <source>
        <strain evidence="5 6">KACC 18501</strain>
    </source>
</reference>
<dbReference type="InterPro" id="IPR004682">
    <property type="entry name" value="TRAP_DctP"/>
</dbReference>
<keyword evidence="6" id="KW-1185">Reference proteome</keyword>
<comment type="caution">
    <text evidence="5">The sequence shown here is derived from an EMBL/GenBank/DDBJ whole genome shotgun (WGS) entry which is preliminary data.</text>
</comment>
<evidence type="ECO:0000313" key="6">
    <source>
        <dbReference type="Proteomes" id="UP001363010"/>
    </source>
</evidence>
<keyword evidence="3" id="KW-0813">Transport</keyword>
<dbReference type="Proteomes" id="UP001363010">
    <property type="component" value="Unassembled WGS sequence"/>
</dbReference>
<dbReference type="InterPro" id="IPR038404">
    <property type="entry name" value="TRAP_DctP_sf"/>
</dbReference>
<protein>
    <submittedName>
        <fullName evidence="5">TRAP transporter substrate-binding protein</fullName>
    </submittedName>
</protein>
<dbReference type="Gene3D" id="3.40.190.170">
    <property type="entry name" value="Bacterial extracellular solute-binding protein, family 7"/>
    <property type="match status" value="1"/>
</dbReference>
<evidence type="ECO:0000256" key="3">
    <source>
        <dbReference type="ARBA" id="ARBA00022448"/>
    </source>
</evidence>
<keyword evidence="4" id="KW-0732">Signal</keyword>
<dbReference type="Pfam" id="PF03480">
    <property type="entry name" value="DctP"/>
    <property type="match status" value="1"/>
</dbReference>
<dbReference type="EMBL" id="JBBKZV010000002">
    <property type="protein sequence ID" value="MEJ8821378.1"/>
    <property type="molecule type" value="Genomic_DNA"/>
</dbReference>